<keyword evidence="1" id="KW-0732">Signal</keyword>
<organism evidence="3 5">
    <name type="scientific">Purpureocillium lilacinum</name>
    <name type="common">Paecilomyces lilacinus</name>
    <dbReference type="NCBI Taxonomy" id="33203"/>
    <lineage>
        <taxon>Eukaryota</taxon>
        <taxon>Fungi</taxon>
        <taxon>Dikarya</taxon>
        <taxon>Ascomycota</taxon>
        <taxon>Pezizomycotina</taxon>
        <taxon>Sordariomycetes</taxon>
        <taxon>Hypocreomycetidae</taxon>
        <taxon>Hypocreales</taxon>
        <taxon>Ophiocordycipitaceae</taxon>
        <taxon>Purpureocillium</taxon>
    </lineage>
</organism>
<evidence type="ECO:0000313" key="4">
    <source>
        <dbReference type="EMBL" id="OAQ83015.1"/>
    </source>
</evidence>
<dbReference type="EMBL" id="LSBH01000009">
    <property type="protein sequence ID" value="OAQ74903.1"/>
    <property type="molecule type" value="Genomic_DNA"/>
</dbReference>
<accession>A0A179GBX6</accession>
<dbReference type="OMA" id="NETHIGE"/>
<feature type="chain" id="PRO_5010455907" evidence="1">
    <location>
        <begin position="22"/>
        <end position="243"/>
    </location>
</feature>
<dbReference type="KEGG" id="plj:28890940"/>
<dbReference type="STRING" id="33203.A0A179GBX6"/>
<dbReference type="Proteomes" id="UP000078240">
    <property type="component" value="Unassembled WGS sequence"/>
</dbReference>
<reference evidence="3 5" key="1">
    <citation type="submission" date="2016-01" db="EMBL/GenBank/DDBJ databases">
        <title>Biosynthesis of antibiotic leucinostatins and their inhibition on Phytophthora in bio-control Purpureocillium lilacinum.</title>
        <authorList>
            <person name="Wang G."/>
            <person name="Liu Z."/>
            <person name="Lin R."/>
            <person name="Li E."/>
            <person name="Mao Z."/>
            <person name="Ling J."/>
            <person name="Yin W."/>
            <person name="Xie B."/>
        </authorList>
    </citation>
    <scope>NUCLEOTIDE SEQUENCE [LARGE SCALE GENOMIC DNA]</scope>
    <source>
        <strain evidence="3">PLBJ-1</strain>
        <strain evidence="4">PLFJ-1</strain>
    </source>
</reference>
<reference evidence="2 6" key="3">
    <citation type="journal article" date="2024" name="Microbiol. Resour. Announc.">
        <title>Genome annotations for the ascomycete fungi Trichoderma harzianum, Trichoderma aggressivum, and Purpureocillium lilacinum.</title>
        <authorList>
            <person name="Beijen E.P.W."/>
            <person name="Ohm R.A."/>
        </authorList>
    </citation>
    <scope>NUCLEOTIDE SEQUENCE [LARGE SCALE GENOMIC DNA]</scope>
    <source>
        <strain evidence="2 6">CBS 150709</strain>
    </source>
</reference>
<evidence type="ECO:0000313" key="5">
    <source>
        <dbReference type="Proteomes" id="UP000078240"/>
    </source>
</evidence>
<evidence type="ECO:0000313" key="6">
    <source>
        <dbReference type="Proteomes" id="UP001287286"/>
    </source>
</evidence>
<name>A0A179GBX6_PURLI</name>
<dbReference type="Proteomes" id="UP001287286">
    <property type="component" value="Unassembled WGS sequence"/>
</dbReference>
<evidence type="ECO:0000313" key="3">
    <source>
        <dbReference type="EMBL" id="OAQ74903.1"/>
    </source>
</evidence>
<dbReference type="EMBL" id="LSBI01000008">
    <property type="protein sequence ID" value="OAQ83015.1"/>
    <property type="molecule type" value="Genomic_DNA"/>
</dbReference>
<evidence type="ECO:0000313" key="2">
    <source>
        <dbReference type="EMBL" id="KAK4088181.1"/>
    </source>
</evidence>
<reference evidence="2" key="2">
    <citation type="submission" date="2023-11" db="EMBL/GenBank/DDBJ databases">
        <authorList>
            <person name="Beijen E."/>
            <person name="Ohm R.A."/>
        </authorList>
    </citation>
    <scope>NUCLEOTIDE SEQUENCE</scope>
    <source>
        <strain evidence="2">CBS 150709</strain>
    </source>
</reference>
<protein>
    <submittedName>
        <fullName evidence="3">Uncharacterized protein</fullName>
    </submittedName>
</protein>
<dbReference type="Proteomes" id="UP000078340">
    <property type="component" value="Unassembled WGS sequence"/>
</dbReference>
<comment type="caution">
    <text evidence="3">The sequence shown here is derived from an EMBL/GenBank/DDBJ whole genome shotgun (WGS) entry which is preliminary data.</text>
</comment>
<evidence type="ECO:0000256" key="1">
    <source>
        <dbReference type="SAM" id="SignalP"/>
    </source>
</evidence>
<sequence length="243" mass="25468">MKSLPSILALSTALAPSTVLALIGNSWEFASAPSTGLKDVTFPFNIAHAPHESGYYFAQQFNFLGVPDVGYTGLQPRPDSNGKSIVHAAFSSFQEGTTTGHPNCHDGADGGSGVSCAVDIEGDYSHTYNLVVETSGARTWKGTLVDTVTGSATVVGEWTLPSGAGNIKNGQLGFVEYYPWNGQPSHTCDSLPKTEATFFYPTSKTSGASGGSIPKPYEYGDCIGKAGYSATQVSSGWDIKVGF</sequence>
<proteinExistence type="predicted"/>
<dbReference type="RefSeq" id="XP_018175643.1">
    <property type="nucleotide sequence ID" value="XM_018325891.1"/>
</dbReference>
<gene>
    <name evidence="2" type="ORF">Purlil1_7374</name>
    <name evidence="3" type="ORF">VFPBJ_10198</name>
    <name evidence="4" type="ORF">VFPFJ_08818</name>
</gene>
<keyword evidence="6" id="KW-1185">Reference proteome</keyword>
<dbReference type="GeneID" id="28890940"/>
<dbReference type="AlphaFoldDB" id="A0A179GBX6"/>
<feature type="signal peptide" evidence="1">
    <location>
        <begin position="1"/>
        <end position="21"/>
    </location>
</feature>
<dbReference type="EMBL" id="JAWRVI010000026">
    <property type="protein sequence ID" value="KAK4088181.1"/>
    <property type="molecule type" value="Genomic_DNA"/>
</dbReference>